<comment type="caution">
    <text evidence="2">The sequence shown here is derived from an EMBL/GenBank/DDBJ whole genome shotgun (WGS) entry which is preliminary data.</text>
</comment>
<feature type="compositionally biased region" description="Polar residues" evidence="1">
    <location>
        <begin position="96"/>
        <end position="107"/>
    </location>
</feature>
<evidence type="ECO:0000313" key="3">
    <source>
        <dbReference type="Proteomes" id="UP001189429"/>
    </source>
</evidence>
<dbReference type="EMBL" id="CAUYUJ010020993">
    <property type="protein sequence ID" value="CAK0901888.1"/>
    <property type="molecule type" value="Genomic_DNA"/>
</dbReference>
<name>A0ABN9XTC7_9DINO</name>
<reference evidence="2" key="1">
    <citation type="submission" date="2023-10" db="EMBL/GenBank/DDBJ databases">
        <authorList>
            <person name="Chen Y."/>
            <person name="Shah S."/>
            <person name="Dougan E. K."/>
            <person name="Thang M."/>
            <person name="Chan C."/>
        </authorList>
    </citation>
    <scope>NUCLEOTIDE SEQUENCE [LARGE SCALE GENOMIC DNA]</scope>
</reference>
<feature type="region of interest" description="Disordered" evidence="1">
    <location>
        <begin position="1"/>
        <end position="107"/>
    </location>
</feature>
<accession>A0ABN9XTC7</accession>
<gene>
    <name evidence="2" type="ORF">PCOR1329_LOCUS78679</name>
</gene>
<protein>
    <submittedName>
        <fullName evidence="2">Uncharacterized protein</fullName>
    </submittedName>
</protein>
<evidence type="ECO:0000256" key="1">
    <source>
        <dbReference type="SAM" id="MobiDB-lite"/>
    </source>
</evidence>
<evidence type="ECO:0000313" key="2">
    <source>
        <dbReference type="EMBL" id="CAK0901888.1"/>
    </source>
</evidence>
<sequence>MSSIQSDGAAGASIDLTPPKSSGDSDAAKLLDSEDSSMTDVSSMGDGIDVEDPMEDGGGCAEDMWEDSPEPRAGALDDASMAPFASSDDSDESVPLGTNKQRQTDSLRASLSVDIETGFDLRRVAVQKAVMAELERRDPKCVVISPPCTWFSQLMKLWNEKRMDQDKRRKLEADAMTMLNFSMAVAKRQQQKGKAFVFEHPHRATSWQRGSVRECMGLSGVRTYQFDLCRYGLASPIHNIPMKKATTFMTNMPSFSAFSNVKCNCTKQSWDVPGFKKTMVKHRRVQDNEGPFKLSKFCQIYPVPLVNEMVRCMRIHIASQP</sequence>
<dbReference type="Proteomes" id="UP001189429">
    <property type="component" value="Unassembled WGS sequence"/>
</dbReference>
<proteinExistence type="predicted"/>
<keyword evidence="3" id="KW-1185">Reference proteome</keyword>
<organism evidence="2 3">
    <name type="scientific">Prorocentrum cordatum</name>
    <dbReference type="NCBI Taxonomy" id="2364126"/>
    <lineage>
        <taxon>Eukaryota</taxon>
        <taxon>Sar</taxon>
        <taxon>Alveolata</taxon>
        <taxon>Dinophyceae</taxon>
        <taxon>Prorocentrales</taxon>
        <taxon>Prorocentraceae</taxon>
        <taxon>Prorocentrum</taxon>
    </lineage>
</organism>